<dbReference type="EMBL" id="MU404353">
    <property type="protein sequence ID" value="KAI1613954.1"/>
    <property type="molecule type" value="Genomic_DNA"/>
</dbReference>
<feature type="region of interest" description="Disordered" evidence="1">
    <location>
        <begin position="93"/>
        <end position="156"/>
    </location>
</feature>
<evidence type="ECO:0000313" key="3">
    <source>
        <dbReference type="Proteomes" id="UP001203852"/>
    </source>
</evidence>
<feature type="compositionally biased region" description="Low complexity" evidence="1">
    <location>
        <begin position="97"/>
        <end position="113"/>
    </location>
</feature>
<sequence>MFCYHVHYPRYMSSSGDTAQEDNSRREGRRSPSTRPPNLVEFVDSQDPNVRSAIQRHTAYHSAAQRRDARSRLLRRSSQSRYLEWGRRPPMLENELTTSSTSSANSSLSISPTRSGSERPDLPSRSSSNQTDQESDISATQFSSLTVGEDTPLTPSPAISVDDTVLQFCECPPELSRCFVHGWHIDTNDIVPPDSNTFCSHYRNRNVLESAMTFMREHEAPRHFLLAYIYGLRWTLQSNPQDEVDAQSHLGRGTNLLWNRLQTAGHASSDANIQAVLLLIAYTADFGQSSEVQVHRDALRTMVEQRGGLDTFGHNPVLQQQLWAIEQSREFHLTFDCGQPCQNALRFPDGLGLRTGTEVA</sequence>
<name>A0AAN6DYP1_9EURO</name>
<reference evidence="2" key="1">
    <citation type="journal article" date="2022" name="bioRxiv">
        <title>Deciphering the potential niche of two novel black yeast fungi from a biological soil crust based on their genomes, phenotypes, and melanin regulation.</title>
        <authorList>
            <consortium name="DOE Joint Genome Institute"/>
            <person name="Carr E.C."/>
            <person name="Barton Q."/>
            <person name="Grambo S."/>
            <person name="Sullivan M."/>
            <person name="Renfro C.M."/>
            <person name="Kuo A."/>
            <person name="Pangilinan J."/>
            <person name="Lipzen A."/>
            <person name="Keymanesh K."/>
            <person name="Savage E."/>
            <person name="Barry K."/>
            <person name="Grigoriev I.V."/>
            <person name="Riekhof W.R."/>
            <person name="Harris S.S."/>
        </authorList>
    </citation>
    <scope>NUCLEOTIDE SEQUENCE</scope>
    <source>
        <strain evidence="2">JF 03-4F</strain>
    </source>
</reference>
<dbReference type="AlphaFoldDB" id="A0AAN6DYP1"/>
<proteinExistence type="predicted"/>
<protein>
    <recommendedName>
        <fullName evidence="4">Transcription factor domain-containing protein</fullName>
    </recommendedName>
</protein>
<evidence type="ECO:0000256" key="1">
    <source>
        <dbReference type="SAM" id="MobiDB-lite"/>
    </source>
</evidence>
<evidence type="ECO:0000313" key="2">
    <source>
        <dbReference type="EMBL" id="KAI1613954.1"/>
    </source>
</evidence>
<dbReference type="Proteomes" id="UP001203852">
    <property type="component" value="Unassembled WGS sequence"/>
</dbReference>
<dbReference type="PANTHER" id="PTHR37540:SF9">
    <property type="entry name" value="ZN(2)-C6 FUNGAL-TYPE DOMAIN-CONTAINING PROTEIN"/>
    <property type="match status" value="1"/>
</dbReference>
<keyword evidence="3" id="KW-1185">Reference proteome</keyword>
<organism evidence="2 3">
    <name type="scientific">Exophiala viscosa</name>
    <dbReference type="NCBI Taxonomy" id="2486360"/>
    <lineage>
        <taxon>Eukaryota</taxon>
        <taxon>Fungi</taxon>
        <taxon>Dikarya</taxon>
        <taxon>Ascomycota</taxon>
        <taxon>Pezizomycotina</taxon>
        <taxon>Eurotiomycetes</taxon>
        <taxon>Chaetothyriomycetidae</taxon>
        <taxon>Chaetothyriales</taxon>
        <taxon>Herpotrichiellaceae</taxon>
        <taxon>Exophiala</taxon>
    </lineage>
</organism>
<accession>A0AAN6DYP1</accession>
<evidence type="ECO:0008006" key="4">
    <source>
        <dbReference type="Google" id="ProtNLM"/>
    </source>
</evidence>
<feature type="region of interest" description="Disordered" evidence="1">
    <location>
        <begin position="12"/>
        <end position="47"/>
    </location>
</feature>
<comment type="caution">
    <text evidence="2">The sequence shown here is derived from an EMBL/GenBank/DDBJ whole genome shotgun (WGS) entry which is preliminary data.</text>
</comment>
<dbReference type="PANTHER" id="PTHR37540">
    <property type="entry name" value="TRANSCRIPTION FACTOR (ACR-2), PUTATIVE-RELATED-RELATED"/>
    <property type="match status" value="1"/>
</dbReference>
<gene>
    <name evidence="2" type="ORF">EDD36DRAFT_211379</name>
</gene>
<feature type="compositionally biased region" description="Polar residues" evidence="1">
    <location>
        <begin position="124"/>
        <end position="146"/>
    </location>
</feature>